<dbReference type="Proteomes" id="UP000009149">
    <property type="component" value="Chromosome"/>
</dbReference>
<accession>B3DV33</accession>
<sequence length="185" mass="21467">MKKKNMILRAAGAEYPALKLDRQVYNEGWFENLAFFLKSQLQNKVPFSKETLTTYYARKAPSLLYDRFLGDQKKIKEKSDSTPSPLPTPTARARRARENLFEVLFKRVERKRYSRPEFLQSIWREAVGSSLAVYSQLVAIDEEKHLAFFRCVSSVIAYEIRKDTTVAEKLTSLSGKSIKLLKQVY</sequence>
<dbReference type="RefSeq" id="WP_012463468.1">
    <property type="nucleotide sequence ID" value="NC_010794.1"/>
</dbReference>
<protein>
    <submittedName>
        <fullName evidence="1">Uncharacterized protein</fullName>
    </submittedName>
</protein>
<name>B3DV33_METI4</name>
<dbReference type="eggNOG" id="ENOG5031RAU">
    <property type="taxonomic scope" value="Bacteria"/>
</dbReference>
<gene>
    <name evidence="1" type="ordered locus">Minf_1131</name>
</gene>
<dbReference type="EMBL" id="CP000975">
    <property type="protein sequence ID" value="ACD83186.1"/>
    <property type="molecule type" value="Genomic_DNA"/>
</dbReference>
<dbReference type="AlphaFoldDB" id="B3DV33"/>
<dbReference type="OrthoDB" id="194046at2"/>
<evidence type="ECO:0000313" key="2">
    <source>
        <dbReference type="Proteomes" id="UP000009149"/>
    </source>
</evidence>
<dbReference type="KEGG" id="min:Minf_1131"/>
<evidence type="ECO:0000313" key="1">
    <source>
        <dbReference type="EMBL" id="ACD83186.1"/>
    </source>
</evidence>
<dbReference type="HOGENOM" id="CLU_1459711_0_0_0"/>
<dbReference type="STRING" id="481448.Minf_1131"/>
<organism evidence="1 2">
    <name type="scientific">Methylacidiphilum infernorum (isolate V4)</name>
    <name type="common">Methylokorus infernorum (strain V4)</name>
    <dbReference type="NCBI Taxonomy" id="481448"/>
    <lineage>
        <taxon>Bacteria</taxon>
        <taxon>Pseudomonadati</taxon>
        <taxon>Verrucomicrobiota</taxon>
        <taxon>Methylacidiphilae</taxon>
        <taxon>Methylacidiphilales</taxon>
        <taxon>Methylacidiphilaceae</taxon>
        <taxon>Methylacidiphilum (ex Ratnadevi et al. 2023)</taxon>
    </lineage>
</organism>
<proteinExistence type="predicted"/>
<reference evidence="1 2" key="1">
    <citation type="journal article" date="2008" name="Biol. Direct">
        <title>Complete genome sequence of the extremely acidophilic methanotroph isolate V4, Methylacidiphilum infernorum, a representative of the bacterial phylum Verrucomicrobia.</title>
        <authorList>
            <person name="Hou S."/>
            <person name="Makarova K.S."/>
            <person name="Saw J.H."/>
            <person name="Senin P."/>
            <person name="Ly B.V."/>
            <person name="Zhou Z."/>
            <person name="Ren Y."/>
            <person name="Wang J."/>
            <person name="Galperin M.Y."/>
            <person name="Omelchenko M.V."/>
            <person name="Wolf Y.I."/>
            <person name="Yutin N."/>
            <person name="Koonin E.V."/>
            <person name="Stott M.B."/>
            <person name="Mountain B.W."/>
            <person name="Crowe M.A."/>
            <person name="Smirnova A.V."/>
            <person name="Dunfield P.F."/>
            <person name="Feng L."/>
            <person name="Wang L."/>
            <person name="Alam M."/>
        </authorList>
    </citation>
    <scope>NUCLEOTIDE SEQUENCE [LARGE SCALE GENOMIC DNA]</scope>
    <source>
        <strain evidence="2">Isolate V4</strain>
    </source>
</reference>